<feature type="compositionally biased region" description="Basic residues" evidence="1">
    <location>
        <begin position="30"/>
        <end position="39"/>
    </location>
</feature>
<accession>A0A090MM42</accession>
<evidence type="ECO:0000256" key="1">
    <source>
        <dbReference type="SAM" id="MobiDB-lite"/>
    </source>
</evidence>
<dbReference type="RefSeq" id="WP_048756358.1">
    <property type="nucleotide sequence ID" value="NZ_CCAZ020000001.1"/>
</dbReference>
<proteinExistence type="predicted"/>
<sequence length="172" mass="19445">MPVKKKTVPVKRPAAGKSVTRIRKAVVKKTTIKKPPAKKKITEPADTTPKRHRASHIRSAVDRLNDPPSAPLPALLKRVSSAIERELTQIEIIICGTHVHPRHRTEAERRARTLASLARTLREVMLLRDREEKIREDDDTVPRDIDELRRQLAQRLDELVADAKAAHPGEAE</sequence>
<dbReference type="STRING" id="1035.BN961_01896"/>
<name>A0A090MM42_AFIFE</name>
<comment type="caution">
    <text evidence="2">The sequence shown here is derived from an EMBL/GenBank/DDBJ whole genome shotgun (WGS) entry which is preliminary data.</text>
</comment>
<gene>
    <name evidence="2" type="ORF">BN961_01896</name>
</gene>
<dbReference type="AlphaFoldDB" id="A0A090MM42"/>
<dbReference type="Proteomes" id="UP000035762">
    <property type="component" value="Unassembled WGS sequence"/>
</dbReference>
<organism evidence="2 3">
    <name type="scientific">Afipia felis</name>
    <name type="common">Cat scratch disease bacillus</name>
    <dbReference type="NCBI Taxonomy" id="1035"/>
    <lineage>
        <taxon>Bacteria</taxon>
        <taxon>Pseudomonadati</taxon>
        <taxon>Pseudomonadota</taxon>
        <taxon>Alphaproteobacteria</taxon>
        <taxon>Hyphomicrobiales</taxon>
        <taxon>Nitrobacteraceae</taxon>
        <taxon>Afipia</taxon>
    </lineage>
</organism>
<feature type="region of interest" description="Disordered" evidence="1">
    <location>
        <begin position="30"/>
        <end position="57"/>
    </location>
</feature>
<evidence type="ECO:0000313" key="2">
    <source>
        <dbReference type="EMBL" id="CEG08480.1"/>
    </source>
</evidence>
<protein>
    <submittedName>
        <fullName evidence="2">Uncharacterized protein</fullName>
    </submittedName>
</protein>
<dbReference type="OrthoDB" id="8130154at2"/>
<evidence type="ECO:0000313" key="3">
    <source>
        <dbReference type="Proteomes" id="UP000035762"/>
    </source>
</evidence>
<feature type="region of interest" description="Disordered" evidence="1">
    <location>
        <begin position="1"/>
        <end position="20"/>
    </location>
</feature>
<keyword evidence="3" id="KW-1185">Reference proteome</keyword>
<dbReference type="EMBL" id="CCAZ020000001">
    <property type="protein sequence ID" value="CEG08480.1"/>
    <property type="molecule type" value="Genomic_DNA"/>
</dbReference>
<reference evidence="2 3" key="1">
    <citation type="journal article" date="2014" name="Genome Announc.">
        <title>Genome Sequence of Afipia felis Strain 76713, Isolated in Hospital Water Using an Amoeba Co-Culture Procedure.</title>
        <authorList>
            <person name="Benamar S."/>
            <person name="La Scola B."/>
            <person name="Croce O."/>
        </authorList>
    </citation>
    <scope>NUCLEOTIDE SEQUENCE [LARGE SCALE GENOMIC DNA]</scope>
    <source>
        <strain evidence="2 3">76713</strain>
    </source>
</reference>